<protein>
    <recommendedName>
        <fullName evidence="5">Fibronectin-binding protein</fullName>
    </recommendedName>
</protein>
<gene>
    <name evidence="3" type="ORF">GXW79_16160</name>
</gene>
<evidence type="ECO:0008006" key="5">
    <source>
        <dbReference type="Google" id="ProtNLM"/>
    </source>
</evidence>
<evidence type="ECO:0000313" key="3">
    <source>
        <dbReference type="EMBL" id="MBR0656615.1"/>
    </source>
</evidence>
<dbReference type="AlphaFoldDB" id="A0AAF1K5I7"/>
<evidence type="ECO:0000256" key="2">
    <source>
        <dbReference type="SAM" id="SignalP"/>
    </source>
</evidence>
<proteinExistence type="predicted"/>
<feature type="region of interest" description="Disordered" evidence="1">
    <location>
        <begin position="100"/>
        <end position="130"/>
    </location>
</feature>
<feature type="signal peptide" evidence="2">
    <location>
        <begin position="1"/>
        <end position="20"/>
    </location>
</feature>
<evidence type="ECO:0000313" key="4">
    <source>
        <dbReference type="Proteomes" id="UP001196068"/>
    </source>
</evidence>
<keyword evidence="2" id="KW-0732">Signal</keyword>
<dbReference type="EMBL" id="JAAEDH010000020">
    <property type="protein sequence ID" value="MBR0656615.1"/>
    <property type="molecule type" value="Genomic_DNA"/>
</dbReference>
<sequence>MRRTLLALLCTLAFAMPVFAQAPAPLSLAPAPLIRSGTYAVQGTAPDGTAYEGALELQATGPQSWRLTWRIAGDTTIGAGLSVGDRLVFGYRSEGEVGTGFYEPQSDGRITGRWTQGAQGGVGTEVLSPR</sequence>
<reference evidence="3" key="2">
    <citation type="journal article" date="2021" name="Syst. Appl. Microbiol.">
        <title>Roseomonas hellenica sp. nov., isolated from roots of wild-growing Alkanna tinctoria.</title>
        <authorList>
            <person name="Rat A."/>
            <person name="Naranjo H.D."/>
            <person name="Lebbe L."/>
            <person name="Cnockaert M."/>
            <person name="Krigas N."/>
            <person name="Grigoriadou K."/>
            <person name="Maloupa E."/>
            <person name="Willems A."/>
        </authorList>
    </citation>
    <scope>NUCLEOTIDE SEQUENCE</scope>
    <source>
        <strain evidence="3">LMG 28251</strain>
    </source>
</reference>
<feature type="chain" id="PRO_5042075806" description="Fibronectin-binding protein" evidence="2">
    <location>
        <begin position="21"/>
        <end position="130"/>
    </location>
</feature>
<accession>A0AAF1K5I7</accession>
<organism evidence="3 4">
    <name type="scientific">Plastoroseomonas arctica</name>
    <dbReference type="NCBI Taxonomy" id="1509237"/>
    <lineage>
        <taxon>Bacteria</taxon>
        <taxon>Pseudomonadati</taxon>
        <taxon>Pseudomonadota</taxon>
        <taxon>Alphaproteobacteria</taxon>
        <taxon>Acetobacterales</taxon>
        <taxon>Acetobacteraceae</taxon>
        <taxon>Plastoroseomonas</taxon>
    </lineage>
</organism>
<reference evidence="3" key="1">
    <citation type="submission" date="2020-01" db="EMBL/GenBank/DDBJ databases">
        <authorList>
            <person name="Rat A."/>
        </authorList>
    </citation>
    <scope>NUCLEOTIDE SEQUENCE</scope>
    <source>
        <strain evidence="3">LMG 28251</strain>
    </source>
</reference>
<evidence type="ECO:0000256" key="1">
    <source>
        <dbReference type="SAM" id="MobiDB-lite"/>
    </source>
</evidence>
<keyword evidence="4" id="KW-1185">Reference proteome</keyword>
<comment type="caution">
    <text evidence="3">The sequence shown here is derived from an EMBL/GenBank/DDBJ whole genome shotgun (WGS) entry which is preliminary data.</text>
</comment>
<dbReference type="RefSeq" id="WP_211875481.1">
    <property type="nucleotide sequence ID" value="NZ_JAAEDH010000020.1"/>
</dbReference>
<name>A0AAF1K5I7_9PROT</name>
<dbReference type="Proteomes" id="UP001196068">
    <property type="component" value="Unassembled WGS sequence"/>
</dbReference>